<dbReference type="Proteomes" id="UP001501475">
    <property type="component" value="Unassembled WGS sequence"/>
</dbReference>
<feature type="compositionally biased region" description="Low complexity" evidence="1">
    <location>
        <begin position="99"/>
        <end position="115"/>
    </location>
</feature>
<name>A0ABN2KCQ6_9MICO</name>
<evidence type="ECO:0000313" key="3">
    <source>
        <dbReference type="Proteomes" id="UP001501475"/>
    </source>
</evidence>
<dbReference type="RefSeq" id="WP_344063359.1">
    <property type="nucleotide sequence ID" value="NZ_BAAAPN010000029.1"/>
</dbReference>
<sequence>MIASAPPTQRWLLLEVPAAWSEKVLNSRDIRGARETLAGIVERRHGRVLFVRRPGRRPTGANASEGPAGTVGVDLASGSRMSTGANVREGTAGTGTLDGPSGAIAPDGPAGAGHATEAGERTWVVVDAATGTESAGHWTSADGSRPADLKDAIAAFDSDGPLALPATTRLLVCTHGTHDQCCAVRGRPVAAALATEWPELVWECSHLGGDRFSGNLIVLPTGTYLGHLDAASANAVAREELAGRTPPEHLRGVATQSPVVQAAVTEVLRVFGPYAAHLLRGRVVPPAASAPSTDNLASDEVEVLVTGHPRAERVRVRVTRVVLPPARRACLADIEKVAITHTAMLADGTDNSLPTDPLER</sequence>
<dbReference type="Pfam" id="PF06999">
    <property type="entry name" value="Suc_Fer-like"/>
    <property type="match status" value="1"/>
</dbReference>
<dbReference type="SUPFAM" id="SSF52833">
    <property type="entry name" value="Thioredoxin-like"/>
    <property type="match status" value="1"/>
</dbReference>
<accession>A0ABN2KCQ6</accession>
<protein>
    <recommendedName>
        <fullName evidence="4">Sucrase ferredoxin</fullName>
    </recommendedName>
</protein>
<dbReference type="InterPro" id="IPR036249">
    <property type="entry name" value="Thioredoxin-like_sf"/>
</dbReference>
<dbReference type="EMBL" id="BAAAPN010000029">
    <property type="protein sequence ID" value="GAA1753142.1"/>
    <property type="molecule type" value="Genomic_DNA"/>
</dbReference>
<proteinExistence type="predicted"/>
<organism evidence="2 3">
    <name type="scientific">Nostocoides vanveenii</name>
    <dbReference type="NCBI Taxonomy" id="330835"/>
    <lineage>
        <taxon>Bacteria</taxon>
        <taxon>Bacillati</taxon>
        <taxon>Actinomycetota</taxon>
        <taxon>Actinomycetes</taxon>
        <taxon>Micrococcales</taxon>
        <taxon>Intrasporangiaceae</taxon>
        <taxon>Nostocoides</taxon>
    </lineage>
</organism>
<gene>
    <name evidence="2" type="ORF">GCM10009810_11380</name>
</gene>
<evidence type="ECO:0000256" key="1">
    <source>
        <dbReference type="SAM" id="MobiDB-lite"/>
    </source>
</evidence>
<keyword evidence="3" id="KW-1185">Reference proteome</keyword>
<reference evidence="2 3" key="1">
    <citation type="journal article" date="2019" name="Int. J. Syst. Evol. Microbiol.">
        <title>The Global Catalogue of Microorganisms (GCM) 10K type strain sequencing project: providing services to taxonomists for standard genome sequencing and annotation.</title>
        <authorList>
            <consortium name="The Broad Institute Genomics Platform"/>
            <consortium name="The Broad Institute Genome Sequencing Center for Infectious Disease"/>
            <person name="Wu L."/>
            <person name="Ma J."/>
        </authorList>
    </citation>
    <scope>NUCLEOTIDE SEQUENCE [LARGE SCALE GENOMIC DNA]</scope>
    <source>
        <strain evidence="2 3">JCM 15591</strain>
    </source>
</reference>
<evidence type="ECO:0000313" key="2">
    <source>
        <dbReference type="EMBL" id="GAA1753142.1"/>
    </source>
</evidence>
<dbReference type="CDD" id="cd03062">
    <property type="entry name" value="TRX_Fd_Sucrase"/>
    <property type="match status" value="1"/>
</dbReference>
<comment type="caution">
    <text evidence="2">The sequence shown here is derived from an EMBL/GenBank/DDBJ whole genome shotgun (WGS) entry which is preliminary data.</text>
</comment>
<feature type="region of interest" description="Disordered" evidence="1">
    <location>
        <begin position="80"/>
        <end position="116"/>
    </location>
</feature>
<evidence type="ECO:0008006" key="4">
    <source>
        <dbReference type="Google" id="ProtNLM"/>
    </source>
</evidence>
<dbReference type="InterPro" id="IPR009737">
    <property type="entry name" value="Aim32/Apd1-like"/>
</dbReference>